<feature type="region of interest" description="Disordered" evidence="1">
    <location>
        <begin position="114"/>
        <end position="142"/>
    </location>
</feature>
<feature type="region of interest" description="Disordered" evidence="1">
    <location>
        <begin position="266"/>
        <end position="302"/>
    </location>
</feature>
<gene>
    <name evidence="2" type="ORF">FBUS_03383</name>
</gene>
<feature type="compositionally biased region" description="Polar residues" evidence="1">
    <location>
        <begin position="193"/>
        <end position="211"/>
    </location>
</feature>
<feature type="compositionally biased region" description="Polar residues" evidence="1">
    <location>
        <begin position="277"/>
        <end position="286"/>
    </location>
</feature>
<feature type="compositionally biased region" description="Low complexity" evidence="1">
    <location>
        <begin position="266"/>
        <end position="276"/>
    </location>
</feature>
<dbReference type="Proteomes" id="UP000728185">
    <property type="component" value="Unassembled WGS sequence"/>
</dbReference>
<dbReference type="AlphaFoldDB" id="A0A8E0RZE9"/>
<accession>A0A8E0RZE9</accession>
<reference evidence="2" key="1">
    <citation type="submission" date="2019-05" db="EMBL/GenBank/DDBJ databases">
        <title>Annotation for the trematode Fasciolopsis buski.</title>
        <authorList>
            <person name="Choi Y.-J."/>
        </authorList>
    </citation>
    <scope>NUCLEOTIDE SEQUENCE</scope>
    <source>
        <strain evidence="2">HT</strain>
        <tissue evidence="2">Whole worm</tissue>
    </source>
</reference>
<proteinExistence type="predicted"/>
<comment type="caution">
    <text evidence="2">The sequence shown here is derived from an EMBL/GenBank/DDBJ whole genome shotgun (WGS) entry which is preliminary data.</text>
</comment>
<evidence type="ECO:0000313" key="2">
    <source>
        <dbReference type="EMBL" id="KAA0197098.1"/>
    </source>
</evidence>
<dbReference type="EMBL" id="LUCM01002605">
    <property type="protein sequence ID" value="KAA0197098.1"/>
    <property type="molecule type" value="Genomic_DNA"/>
</dbReference>
<evidence type="ECO:0000256" key="1">
    <source>
        <dbReference type="SAM" id="MobiDB-lite"/>
    </source>
</evidence>
<dbReference type="OrthoDB" id="6261373at2759"/>
<organism evidence="2 3">
    <name type="scientific">Fasciolopsis buskii</name>
    <dbReference type="NCBI Taxonomy" id="27845"/>
    <lineage>
        <taxon>Eukaryota</taxon>
        <taxon>Metazoa</taxon>
        <taxon>Spiralia</taxon>
        <taxon>Lophotrochozoa</taxon>
        <taxon>Platyhelminthes</taxon>
        <taxon>Trematoda</taxon>
        <taxon>Digenea</taxon>
        <taxon>Plagiorchiida</taxon>
        <taxon>Echinostomata</taxon>
        <taxon>Echinostomatoidea</taxon>
        <taxon>Fasciolidae</taxon>
        <taxon>Fasciolopsis</taxon>
    </lineage>
</organism>
<protein>
    <submittedName>
        <fullName evidence="2">Uncharacterized protein</fullName>
    </submittedName>
</protein>
<keyword evidence="3" id="KW-1185">Reference proteome</keyword>
<sequence>MADSEVEQAVGGPDSVWWLSLLPYKPSNLPTNLADRLRQRNSLVLARCSPSARLSNSSLPTPLPYLGHPNHQVTGIGSRLTAVNGGSGPSQTAMMMTQSLYEQRDTADQMYAPANSQLSPADPATPHGSRHDLHAPRMSSRFRLPTRPSSLYLDKPDTPVVFMPSLAHLSGLGCSSSSGETGLSRCTWDRHASASQANQSDGSSPVPRTSPSLSGDSIPISMSSSYNAANMPLIEAAAPKGWSVDKTDSPLLGQYCRLLNLRADHNTTSSNNNNSNFSDRLGTSATPADLPTPSAETPLTPV</sequence>
<name>A0A8E0RZE9_9TREM</name>
<feature type="region of interest" description="Disordered" evidence="1">
    <location>
        <begin position="190"/>
        <end position="218"/>
    </location>
</feature>
<evidence type="ECO:0000313" key="3">
    <source>
        <dbReference type="Proteomes" id="UP000728185"/>
    </source>
</evidence>